<feature type="region of interest" description="Disordered" evidence="3">
    <location>
        <begin position="290"/>
        <end position="345"/>
    </location>
</feature>
<proteinExistence type="predicted"/>
<feature type="compositionally biased region" description="Basic and acidic residues" evidence="3">
    <location>
        <begin position="323"/>
        <end position="332"/>
    </location>
</feature>
<evidence type="ECO:0000256" key="3">
    <source>
        <dbReference type="SAM" id="MobiDB-lite"/>
    </source>
</evidence>
<dbReference type="SMART" id="SM00324">
    <property type="entry name" value="RhoGAP"/>
    <property type="match status" value="1"/>
</dbReference>
<keyword evidence="6" id="KW-1185">Reference proteome</keyword>
<feature type="region of interest" description="Disordered" evidence="3">
    <location>
        <begin position="212"/>
        <end position="278"/>
    </location>
</feature>
<dbReference type="GO" id="GO:0007165">
    <property type="term" value="P:signal transduction"/>
    <property type="evidence" value="ECO:0007669"/>
    <property type="project" value="InterPro"/>
</dbReference>
<evidence type="ECO:0000313" key="6">
    <source>
        <dbReference type="Proteomes" id="UP000762676"/>
    </source>
</evidence>
<feature type="coiled-coil region" evidence="2">
    <location>
        <begin position="351"/>
        <end position="407"/>
    </location>
</feature>
<reference evidence="5 6" key="1">
    <citation type="journal article" date="2021" name="Elife">
        <title>Chloroplast acquisition without the gene transfer in kleptoplastic sea slugs, Plakobranchus ocellatus.</title>
        <authorList>
            <person name="Maeda T."/>
            <person name="Takahashi S."/>
            <person name="Yoshida T."/>
            <person name="Shimamura S."/>
            <person name="Takaki Y."/>
            <person name="Nagai Y."/>
            <person name="Toyoda A."/>
            <person name="Suzuki Y."/>
            <person name="Arimoto A."/>
            <person name="Ishii H."/>
            <person name="Satoh N."/>
            <person name="Nishiyama T."/>
            <person name="Hasebe M."/>
            <person name="Maruyama T."/>
            <person name="Minagawa J."/>
            <person name="Obokata J."/>
            <person name="Shigenobu S."/>
        </authorList>
    </citation>
    <scope>NUCLEOTIDE SEQUENCE [LARGE SCALE GENOMIC DNA]</scope>
</reference>
<feature type="non-terminal residue" evidence="5">
    <location>
        <position position="1"/>
    </location>
</feature>
<evidence type="ECO:0000313" key="5">
    <source>
        <dbReference type="EMBL" id="GFR60464.1"/>
    </source>
</evidence>
<dbReference type="GO" id="GO:0051056">
    <property type="term" value="P:regulation of small GTPase mediated signal transduction"/>
    <property type="evidence" value="ECO:0007669"/>
    <property type="project" value="UniProtKB-ARBA"/>
</dbReference>
<dbReference type="Gene3D" id="1.10.555.10">
    <property type="entry name" value="Rho GTPase activation protein"/>
    <property type="match status" value="1"/>
</dbReference>
<evidence type="ECO:0000256" key="1">
    <source>
        <dbReference type="ARBA" id="ARBA00022468"/>
    </source>
</evidence>
<feature type="domain" description="Rho-GAP" evidence="4">
    <location>
        <begin position="1"/>
        <end position="167"/>
    </location>
</feature>
<organism evidence="5 6">
    <name type="scientific">Elysia marginata</name>
    <dbReference type="NCBI Taxonomy" id="1093978"/>
    <lineage>
        <taxon>Eukaryota</taxon>
        <taxon>Metazoa</taxon>
        <taxon>Spiralia</taxon>
        <taxon>Lophotrochozoa</taxon>
        <taxon>Mollusca</taxon>
        <taxon>Gastropoda</taxon>
        <taxon>Heterobranchia</taxon>
        <taxon>Euthyneura</taxon>
        <taxon>Panpulmonata</taxon>
        <taxon>Sacoglossa</taxon>
        <taxon>Placobranchoidea</taxon>
        <taxon>Plakobranchidae</taxon>
        <taxon>Elysia</taxon>
    </lineage>
</organism>
<keyword evidence="2" id="KW-0175">Coiled coil</keyword>
<protein>
    <submittedName>
        <fullName evidence="5">Rho GTPase-activating protein 24</fullName>
    </submittedName>
</protein>
<dbReference type="PANTHER" id="PTHR15228:SF24">
    <property type="entry name" value="RHO-GAP DOMAIN-CONTAINING PROTEIN"/>
    <property type="match status" value="1"/>
</dbReference>
<dbReference type="PANTHER" id="PTHR15228">
    <property type="entry name" value="SPERMATHECAL PHYSIOLOGY VARIANT"/>
    <property type="match status" value="1"/>
</dbReference>
<dbReference type="EMBL" id="BMAT01010772">
    <property type="protein sequence ID" value="GFR60464.1"/>
    <property type="molecule type" value="Genomic_DNA"/>
</dbReference>
<comment type="caution">
    <text evidence="5">The sequence shown here is derived from an EMBL/GenBank/DDBJ whole genome shotgun (WGS) entry which is preliminary data.</text>
</comment>
<dbReference type="AlphaFoldDB" id="A0AAV4EI28"/>
<dbReference type="Proteomes" id="UP000762676">
    <property type="component" value="Unassembled WGS sequence"/>
</dbReference>
<dbReference type="SUPFAM" id="SSF48350">
    <property type="entry name" value="GTPase activation domain, GAP"/>
    <property type="match status" value="1"/>
</dbReference>
<keyword evidence="1" id="KW-0343">GTPase activation</keyword>
<dbReference type="InterPro" id="IPR051025">
    <property type="entry name" value="RhoGAP"/>
</dbReference>
<sequence>LPGRQSVIKDIISRFERGHRVSFEQEETDVHAVASVLKAFLRDLPDSIIPCALFQRFMNFALRFQEAVSEGEKSAVVQELADSMSDIPVDNYVILKYICRFLQDVFALEYSSSGTVAKSVPTADLLRMSTMIDVPPVIPLLSPTHPASHVAELEGIQLVVNQPPPTNGDSLNCDLSPLTSTSSIPDSDSVFLNSPQVQDEIARRPSLLRVLSQPAGSSRSLPASPTTKSPPIAPQRKSKIRRGRVSDRRRPEGIVVLSGQGVPDGPKSPRGDRSPNGVNSEDVIAALAKANLRHVSNNEEENSKDTLGGDSIDIHTADQLSPTEREVGEGDGRPVPSVRRHRPDGLTDNRVKFLQQQVDQLTEELAQQKKRQRQQVSKLQAQLSDITEKYEHRIATLETQHKSATERLEAKLLTERDSCAQAVAYTIKLKEDLHRYQMQYGELPF</sequence>
<dbReference type="GO" id="GO:0005096">
    <property type="term" value="F:GTPase activator activity"/>
    <property type="evidence" value="ECO:0007669"/>
    <property type="project" value="UniProtKB-KW"/>
</dbReference>
<feature type="compositionally biased region" description="Polar residues" evidence="3">
    <location>
        <begin position="214"/>
        <end position="229"/>
    </location>
</feature>
<dbReference type="PROSITE" id="PS50238">
    <property type="entry name" value="RHOGAP"/>
    <property type="match status" value="1"/>
</dbReference>
<dbReference type="InterPro" id="IPR000198">
    <property type="entry name" value="RhoGAP_dom"/>
</dbReference>
<name>A0AAV4EI28_9GAST</name>
<dbReference type="InterPro" id="IPR008936">
    <property type="entry name" value="Rho_GTPase_activation_prot"/>
</dbReference>
<gene>
    <name evidence="5" type="ORF">ElyMa_005408400</name>
</gene>
<dbReference type="Pfam" id="PF00620">
    <property type="entry name" value="RhoGAP"/>
    <property type="match status" value="1"/>
</dbReference>
<evidence type="ECO:0000256" key="2">
    <source>
        <dbReference type="SAM" id="Coils"/>
    </source>
</evidence>
<evidence type="ECO:0000259" key="4">
    <source>
        <dbReference type="PROSITE" id="PS50238"/>
    </source>
</evidence>
<feature type="region of interest" description="Disordered" evidence="3">
    <location>
        <begin position="160"/>
        <end position="191"/>
    </location>
</feature>
<feature type="compositionally biased region" description="Polar residues" evidence="3">
    <location>
        <begin position="177"/>
        <end position="191"/>
    </location>
</feature>
<accession>A0AAV4EI28</accession>